<protein>
    <submittedName>
        <fullName evidence="3">Uncharacterized protein</fullName>
    </submittedName>
</protein>
<feature type="region of interest" description="Disordered" evidence="2">
    <location>
        <begin position="747"/>
        <end position="787"/>
    </location>
</feature>
<dbReference type="Proteomes" id="UP000054144">
    <property type="component" value="Unassembled WGS sequence"/>
</dbReference>
<dbReference type="AlphaFoldDB" id="A0A0D7AF92"/>
<gene>
    <name evidence="3" type="ORF">FISHEDRAFT_57775</name>
</gene>
<feature type="region of interest" description="Disordered" evidence="2">
    <location>
        <begin position="1"/>
        <end position="27"/>
    </location>
</feature>
<name>A0A0D7AF92_9AGAR</name>
<feature type="compositionally biased region" description="Low complexity" evidence="2">
    <location>
        <begin position="1"/>
        <end position="16"/>
    </location>
</feature>
<feature type="compositionally biased region" description="Polar residues" evidence="2">
    <location>
        <begin position="309"/>
        <end position="322"/>
    </location>
</feature>
<feature type="compositionally biased region" description="Basic and acidic residues" evidence="2">
    <location>
        <begin position="749"/>
        <end position="774"/>
    </location>
</feature>
<dbReference type="EMBL" id="KN881694">
    <property type="protein sequence ID" value="KIY50057.1"/>
    <property type="molecule type" value="Genomic_DNA"/>
</dbReference>
<feature type="region of interest" description="Disordered" evidence="2">
    <location>
        <begin position="282"/>
        <end position="333"/>
    </location>
</feature>
<keyword evidence="1" id="KW-0175">Coiled coil</keyword>
<organism evidence="3 4">
    <name type="scientific">Fistulina hepatica ATCC 64428</name>
    <dbReference type="NCBI Taxonomy" id="1128425"/>
    <lineage>
        <taxon>Eukaryota</taxon>
        <taxon>Fungi</taxon>
        <taxon>Dikarya</taxon>
        <taxon>Basidiomycota</taxon>
        <taxon>Agaricomycotina</taxon>
        <taxon>Agaricomycetes</taxon>
        <taxon>Agaricomycetidae</taxon>
        <taxon>Agaricales</taxon>
        <taxon>Fistulinaceae</taxon>
        <taxon>Fistulina</taxon>
    </lineage>
</organism>
<feature type="compositionally biased region" description="Basic and acidic residues" evidence="2">
    <location>
        <begin position="291"/>
        <end position="307"/>
    </location>
</feature>
<evidence type="ECO:0000256" key="1">
    <source>
        <dbReference type="SAM" id="Coils"/>
    </source>
</evidence>
<evidence type="ECO:0000313" key="4">
    <source>
        <dbReference type="Proteomes" id="UP000054144"/>
    </source>
</evidence>
<reference evidence="3 4" key="1">
    <citation type="journal article" date="2015" name="Fungal Genet. Biol.">
        <title>Evolution of novel wood decay mechanisms in Agaricales revealed by the genome sequences of Fistulina hepatica and Cylindrobasidium torrendii.</title>
        <authorList>
            <person name="Floudas D."/>
            <person name="Held B.W."/>
            <person name="Riley R."/>
            <person name="Nagy L.G."/>
            <person name="Koehler G."/>
            <person name="Ransdell A.S."/>
            <person name="Younus H."/>
            <person name="Chow J."/>
            <person name="Chiniquy J."/>
            <person name="Lipzen A."/>
            <person name="Tritt A."/>
            <person name="Sun H."/>
            <person name="Haridas S."/>
            <person name="LaButti K."/>
            <person name="Ohm R.A."/>
            <person name="Kues U."/>
            <person name="Blanchette R.A."/>
            <person name="Grigoriev I.V."/>
            <person name="Minto R.E."/>
            <person name="Hibbett D.S."/>
        </authorList>
    </citation>
    <scope>NUCLEOTIDE SEQUENCE [LARGE SCALE GENOMIC DNA]</scope>
    <source>
        <strain evidence="3 4">ATCC 64428</strain>
    </source>
</reference>
<sequence length="1045" mass="116275">MDSGHHPSPSPDSAAHPQKRQRLDLSASGSFASDQTAMFSFPPSSGSAAQRYLVQWASGQIDRRGILGQKTESDACSTDARIIEEPKIIDEALFAQITALSHVPCISLTIACIAPASEIYSVIASGLFQRHSWGILEPLLGLAIDDNDSCVRLVVGWLSDVTSTRATVNVAHAARTDDPSARRGIYDLADLQCALQLAYLLHGIRHSFAAQHSLAQSQSSRVRVDVEEHRLLPWRLDLATPRSGLAISSEDAYSLGWRSDNTHSPRDWTRIDVWRHDISIDGQSNGLSHVPRPDISSDTRSAKDESVRSAPTLSGTPQTAGSGDQDKLSAAAPSQRLASSVGKLFAAGGKNPNIAQSKEWIHDWLASRQAVSRTAPTNSLDQVADEGLRKHMEYYLDVTPFAWFTEPTLSKLQDVGKIAVLDSTEANDIQTGVNLLNKINDEYPSLRQSQIVNLTTQEVRILAQAMPSIVEINKDVISTVEYGWSFKNEAEFRFHFDRLFVLLFRGGVLDQQGKEVESNPITKMSGSKEHPYLHAAFERVISLCTNEVGEALLALLEADGVFEGVTDKKVVPRKEGSAPAGDSGDTQETADDDAEPKEMLVLKSDNHDKLMHFLSDFDEITGGTYLYQFLLPRLDDLTATYKADWAQARQDTAYHRSTFKKQSNLPAWARQRILDPAATAEKAARLASEEYATCMKLRQIHSAVLSLAAQEPKTATCDSVGMVCIPNAFNNIDTSKMLNVVGTSAARHTKIESEPPSVEKDGPDYMRREGEHKQGRPLLQDNERAHDNKRAHASDLFAFAYDSTADLEAVVNSLSEKELTAYQATQLKSHIAAAKARMQEVKNQLIKSSQRQRRDRRHELSLVIVAIENKRWSTKFIPTAINQSRMYTTSVVKHYAALGIFEIPVFGIITENSCALVTMTYAEKRNEVEKYDSDHGEPTRFPSALKSPRSKVHIVEHNVMKFDITNFRDILGYATFLIRLRTRIVPKIYEKFNERYNESGSPLREVFKFTAKGAAEQKLDNWKASSKYTLERLYAVAGHIKRQRK</sequence>
<feature type="coiled-coil region" evidence="1">
    <location>
        <begin position="824"/>
        <end position="851"/>
    </location>
</feature>
<evidence type="ECO:0000256" key="2">
    <source>
        <dbReference type="SAM" id="MobiDB-lite"/>
    </source>
</evidence>
<dbReference type="OrthoDB" id="2919059at2759"/>
<evidence type="ECO:0000313" key="3">
    <source>
        <dbReference type="EMBL" id="KIY50057.1"/>
    </source>
</evidence>
<feature type="region of interest" description="Disordered" evidence="2">
    <location>
        <begin position="572"/>
        <end position="595"/>
    </location>
</feature>
<accession>A0A0D7AF92</accession>
<proteinExistence type="predicted"/>
<keyword evidence="4" id="KW-1185">Reference proteome</keyword>